<dbReference type="Proteomes" id="UP000823521">
    <property type="component" value="Unassembled WGS sequence"/>
</dbReference>
<protein>
    <submittedName>
        <fullName evidence="3">Methyltransferase</fullName>
    </submittedName>
</protein>
<dbReference type="Pfam" id="PF06325">
    <property type="entry name" value="PrmA"/>
    <property type="match status" value="1"/>
</dbReference>
<reference evidence="3 4" key="1">
    <citation type="submission" date="2019-12" db="EMBL/GenBank/DDBJ databases">
        <title>Whole genome sequencing of endophytic Actinobacterium Micromonospora sp. MPMI6T.</title>
        <authorList>
            <person name="Evv R."/>
            <person name="Podile A.R."/>
        </authorList>
    </citation>
    <scope>NUCLEOTIDE SEQUENCE [LARGE SCALE GENOMIC DNA]</scope>
    <source>
        <strain evidence="3 4">MPMI6</strain>
    </source>
</reference>
<gene>
    <name evidence="3" type="ORF">GSF22_22165</name>
</gene>
<proteinExistence type="predicted"/>
<keyword evidence="2" id="KW-0808">Transferase</keyword>
<evidence type="ECO:0000256" key="2">
    <source>
        <dbReference type="ARBA" id="ARBA00022679"/>
    </source>
</evidence>
<keyword evidence="4" id="KW-1185">Reference proteome</keyword>
<dbReference type="InterPro" id="IPR029063">
    <property type="entry name" value="SAM-dependent_MTases_sf"/>
</dbReference>
<evidence type="ECO:0000313" key="4">
    <source>
        <dbReference type="Proteomes" id="UP000823521"/>
    </source>
</evidence>
<dbReference type="GO" id="GO:0032259">
    <property type="term" value="P:methylation"/>
    <property type="evidence" value="ECO:0007669"/>
    <property type="project" value="UniProtKB-KW"/>
</dbReference>
<comment type="caution">
    <text evidence="3">The sequence shown here is derived from an EMBL/GenBank/DDBJ whole genome shotgun (WGS) entry which is preliminary data.</text>
</comment>
<dbReference type="Gene3D" id="3.40.50.150">
    <property type="entry name" value="Vaccinia Virus protein VP39"/>
    <property type="match status" value="1"/>
</dbReference>
<dbReference type="InterPro" id="IPR050078">
    <property type="entry name" value="Ribosomal_L11_MeTrfase_PrmA"/>
</dbReference>
<dbReference type="PANTHER" id="PTHR43648">
    <property type="entry name" value="ELECTRON TRANSFER FLAVOPROTEIN BETA SUBUNIT LYSINE METHYLTRANSFERASE"/>
    <property type="match status" value="1"/>
</dbReference>
<name>A0ABS3VVZ9_MICEH</name>
<dbReference type="EMBL" id="WVUH01000220">
    <property type="protein sequence ID" value="MBO4208695.1"/>
    <property type="molecule type" value="Genomic_DNA"/>
</dbReference>
<organism evidence="3 4">
    <name type="scientific">Micromonospora echinofusca</name>
    <dbReference type="NCBI Taxonomy" id="47858"/>
    <lineage>
        <taxon>Bacteria</taxon>
        <taxon>Bacillati</taxon>
        <taxon>Actinomycetota</taxon>
        <taxon>Actinomycetes</taxon>
        <taxon>Micromonosporales</taxon>
        <taxon>Micromonosporaceae</taxon>
        <taxon>Micromonospora</taxon>
    </lineage>
</organism>
<accession>A0ABS3VVZ9</accession>
<keyword evidence="1 3" id="KW-0489">Methyltransferase</keyword>
<evidence type="ECO:0000256" key="1">
    <source>
        <dbReference type="ARBA" id="ARBA00022603"/>
    </source>
</evidence>
<sequence length="240" mass="25076">MLALMETLTDAALADLRRKVSAGDDGLDRLRLVAAPFVPEVRLHLAEDAIVWWARMEAEVGHRLPPPYWASVWAGGQALARYLLDHPQVVAGRRVLDLATGSGLAGIAAALAGAASVTANDIDPYAAAAVALNAGVNGVRVTCADGDLLDSVPRTDLLLAGDVFYDAPMAARVLPFLERVAASGAAVLVGDPGRGHLPVDRMQVVASYRVPTTEAFVDGPVPRVQVLRLACGAPLPGEIP</sequence>
<dbReference type="GO" id="GO:0008168">
    <property type="term" value="F:methyltransferase activity"/>
    <property type="evidence" value="ECO:0007669"/>
    <property type="project" value="UniProtKB-KW"/>
</dbReference>
<dbReference type="PANTHER" id="PTHR43648:SF1">
    <property type="entry name" value="ELECTRON TRANSFER FLAVOPROTEIN BETA SUBUNIT LYSINE METHYLTRANSFERASE"/>
    <property type="match status" value="1"/>
</dbReference>
<evidence type="ECO:0000313" key="3">
    <source>
        <dbReference type="EMBL" id="MBO4208695.1"/>
    </source>
</evidence>
<dbReference type="SUPFAM" id="SSF53335">
    <property type="entry name" value="S-adenosyl-L-methionine-dependent methyltransferases"/>
    <property type="match status" value="1"/>
</dbReference>